<dbReference type="OrthoDB" id="59888at2"/>
<evidence type="ECO:0000313" key="3">
    <source>
        <dbReference type="Proteomes" id="UP000267268"/>
    </source>
</evidence>
<dbReference type="PANTHER" id="PTHR11614">
    <property type="entry name" value="PHOSPHOLIPASE-RELATED"/>
    <property type="match status" value="1"/>
</dbReference>
<evidence type="ECO:0000313" key="2">
    <source>
        <dbReference type="EMBL" id="AZQ63724.1"/>
    </source>
</evidence>
<evidence type="ECO:0000259" key="1">
    <source>
        <dbReference type="Pfam" id="PF12146"/>
    </source>
</evidence>
<gene>
    <name evidence="2" type="ORF">EI427_16280</name>
</gene>
<protein>
    <submittedName>
        <fullName evidence="2">Alpha/beta fold hydrolase</fullName>
    </submittedName>
</protein>
<reference evidence="2 3" key="1">
    <citation type="submission" date="2018-12" db="EMBL/GenBank/DDBJ databases">
        <title>Flammeovirga pectinis sp. nov., isolated from the gut of the Korean scallop, Patinopecten yessoensis.</title>
        <authorList>
            <person name="Bae J.-W."/>
            <person name="Jeong Y.-S."/>
            <person name="Kang W."/>
        </authorList>
    </citation>
    <scope>NUCLEOTIDE SEQUENCE [LARGE SCALE GENOMIC DNA]</scope>
    <source>
        <strain evidence="2 3">L12M1</strain>
    </source>
</reference>
<dbReference type="Gene3D" id="3.40.50.1820">
    <property type="entry name" value="alpha/beta hydrolase"/>
    <property type="match status" value="1"/>
</dbReference>
<accession>A0A3Q9FSX1</accession>
<organism evidence="2 3">
    <name type="scientific">Flammeovirga pectinis</name>
    <dbReference type="NCBI Taxonomy" id="2494373"/>
    <lineage>
        <taxon>Bacteria</taxon>
        <taxon>Pseudomonadati</taxon>
        <taxon>Bacteroidota</taxon>
        <taxon>Cytophagia</taxon>
        <taxon>Cytophagales</taxon>
        <taxon>Flammeovirgaceae</taxon>
        <taxon>Flammeovirga</taxon>
    </lineage>
</organism>
<keyword evidence="3" id="KW-1185">Reference proteome</keyword>
<dbReference type="Proteomes" id="UP000267268">
    <property type="component" value="Chromosome 1"/>
</dbReference>
<dbReference type="InterPro" id="IPR051044">
    <property type="entry name" value="MAG_DAG_Lipase"/>
</dbReference>
<name>A0A3Q9FSX1_9BACT</name>
<keyword evidence="2" id="KW-0378">Hydrolase</keyword>
<dbReference type="RefSeq" id="WP_126616704.1">
    <property type="nucleotide sequence ID" value="NZ_CP034562.1"/>
</dbReference>
<dbReference type="AlphaFoldDB" id="A0A3Q9FSX1"/>
<dbReference type="Pfam" id="PF12146">
    <property type="entry name" value="Hydrolase_4"/>
    <property type="match status" value="1"/>
</dbReference>
<proteinExistence type="predicted"/>
<dbReference type="InterPro" id="IPR022742">
    <property type="entry name" value="Hydrolase_4"/>
</dbReference>
<dbReference type="EMBL" id="CP034562">
    <property type="protein sequence ID" value="AZQ63724.1"/>
    <property type="molecule type" value="Genomic_DNA"/>
</dbReference>
<dbReference type="GO" id="GO:0016787">
    <property type="term" value="F:hydrolase activity"/>
    <property type="evidence" value="ECO:0007669"/>
    <property type="project" value="UniProtKB-KW"/>
</dbReference>
<feature type="domain" description="Serine aminopeptidase S33" evidence="1">
    <location>
        <begin position="87"/>
        <end position="332"/>
    </location>
</feature>
<dbReference type="SUPFAM" id="SSF53474">
    <property type="entry name" value="alpha/beta-Hydrolases"/>
    <property type="match status" value="1"/>
</dbReference>
<dbReference type="KEGG" id="fll:EI427_16280"/>
<dbReference type="PROSITE" id="PS51257">
    <property type="entry name" value="PROKAR_LIPOPROTEIN"/>
    <property type="match status" value="1"/>
</dbReference>
<sequence>MFFEKYINQFAFIFCLLTSCNTPSSFNHLQKEENKYNLSTIDELKDTAYTDKIDKFYNKGNEGYFKGKEQVEIYYKTFQQKKEDSPAIVISAGRTEAAIKYKELIFDLFINGYSVYIIDHRGQGLSGRMTNDPDMGYVDNFQYYIDDLKFFYDSLVVSGKHKRKYLLCHSMGGAIGMTYLEQHTKDFNAAAFSSPMLGLPFGSCGGAKLLEKDTIAYAPGGGKYAPTPFKENTLTGSVLRLERMNAVFKEVPKARLGGATYEWVLKSCNQFDYINSNIDKIETPFILFSAENEQIVNTQAHEEFIISAQSIGKVCEGHLVEDAQHELLIEKDIERTETINHTLDYFDKYK</sequence>
<dbReference type="InterPro" id="IPR029058">
    <property type="entry name" value="AB_hydrolase_fold"/>
</dbReference>